<comment type="caution">
    <text evidence="3">The sequence shown here is derived from an EMBL/GenBank/DDBJ whole genome shotgun (WGS) entry which is preliminary data.</text>
</comment>
<keyword evidence="2" id="KW-1133">Transmembrane helix</keyword>
<feature type="transmembrane region" description="Helical" evidence="2">
    <location>
        <begin position="12"/>
        <end position="35"/>
    </location>
</feature>
<dbReference type="RefSeq" id="WP_204296179.1">
    <property type="nucleotide sequence ID" value="NZ_BAAAGQ010000012.1"/>
</dbReference>
<dbReference type="PANTHER" id="PTHR12697">
    <property type="entry name" value="PBS LYASE HEAT-LIKE PROTEIN"/>
    <property type="match status" value="1"/>
</dbReference>
<dbReference type="InterPro" id="IPR004155">
    <property type="entry name" value="PBS_lyase_HEAT"/>
</dbReference>
<dbReference type="InterPro" id="IPR011989">
    <property type="entry name" value="ARM-like"/>
</dbReference>
<dbReference type="SMART" id="SM00567">
    <property type="entry name" value="EZ_HEAT"/>
    <property type="match status" value="7"/>
</dbReference>
<protein>
    <recommendedName>
        <fullName evidence="4">HEAT repeat</fullName>
    </recommendedName>
</protein>
<name>A0ABQ3WHN7_9ACTN</name>
<evidence type="ECO:0000256" key="2">
    <source>
        <dbReference type="SAM" id="Phobius"/>
    </source>
</evidence>
<dbReference type="InterPro" id="IPR016024">
    <property type="entry name" value="ARM-type_fold"/>
</dbReference>
<dbReference type="PANTHER" id="PTHR12697:SF5">
    <property type="entry name" value="DEOXYHYPUSINE HYDROXYLASE"/>
    <property type="match status" value="1"/>
</dbReference>
<evidence type="ECO:0000313" key="3">
    <source>
        <dbReference type="EMBL" id="GID45763.1"/>
    </source>
</evidence>
<evidence type="ECO:0008006" key="4">
    <source>
        <dbReference type="Google" id="ProtNLM"/>
    </source>
</evidence>
<feature type="region of interest" description="Disordered" evidence="1">
    <location>
        <begin position="333"/>
        <end position="358"/>
    </location>
</feature>
<evidence type="ECO:0000256" key="1">
    <source>
        <dbReference type="SAM" id="MobiDB-lite"/>
    </source>
</evidence>
<proteinExistence type="predicted"/>
<keyword evidence="2" id="KW-0812">Transmembrane</keyword>
<keyword evidence="2" id="KW-0472">Membrane</keyword>
<dbReference type="SUPFAM" id="SSF48371">
    <property type="entry name" value="ARM repeat"/>
    <property type="match status" value="1"/>
</dbReference>
<dbReference type="EMBL" id="BOMF01000058">
    <property type="protein sequence ID" value="GID45763.1"/>
    <property type="molecule type" value="Genomic_DNA"/>
</dbReference>
<dbReference type="Gene3D" id="1.25.10.10">
    <property type="entry name" value="Leucine-rich Repeat Variant"/>
    <property type="match status" value="2"/>
</dbReference>
<gene>
    <name evidence="3" type="ORF">Aca07nite_30380</name>
</gene>
<sequence length="358" mass="37271">MNTLPLDTAWLTGVLITLTGLITALVVVAVLMRTIRLLRDRRRERLAAGPRRALLAFVAEGGAEGADDLLMITPAAWRAAEPAAVALLGKVRGDARRALAEVFERRGAARQAVARLRHRDPVRRARAAELLGHLGRPDSATALHALLDDTSPEVRVVAARALGAIGVPASARPLLAALGRHGMPAHLVAFALSQIGVGAVPALHAALGDAEPSVRATALQALGLIGALGSAAPITELLDHEPHPDVRLAAVRTLGRLGGRPAVAPLRAAMDPARVPELRVAATRSLGEVGGPAAADVLGSLLADPDHRVAAEAAQALRRLGEPGRRRLREIADSAADEPGTHARQALALLDLDEGPRP</sequence>
<accession>A0ABQ3WHN7</accession>
<dbReference type="Pfam" id="PF13646">
    <property type="entry name" value="HEAT_2"/>
    <property type="match status" value="3"/>
</dbReference>
<reference evidence="3" key="1">
    <citation type="submission" date="2021-01" db="EMBL/GenBank/DDBJ databases">
        <title>Whole genome shotgun sequence of Actinoplanes capillaceus NBRC 16408.</title>
        <authorList>
            <person name="Komaki H."/>
            <person name="Tamura T."/>
        </authorList>
    </citation>
    <scope>NUCLEOTIDE SEQUENCE [LARGE SCALE GENOMIC DNA]</scope>
    <source>
        <strain evidence="3">NBRC 16408</strain>
    </source>
</reference>
<organism evidence="3">
    <name type="scientific">Actinoplanes campanulatus</name>
    <dbReference type="NCBI Taxonomy" id="113559"/>
    <lineage>
        <taxon>Bacteria</taxon>
        <taxon>Bacillati</taxon>
        <taxon>Actinomycetota</taxon>
        <taxon>Actinomycetes</taxon>
        <taxon>Micromonosporales</taxon>
        <taxon>Micromonosporaceae</taxon>
        <taxon>Actinoplanes</taxon>
    </lineage>
</organism>